<dbReference type="PANTHER" id="PTHR23132:SF23">
    <property type="entry name" value="D-ALANINE--D-ALANINE LIGASE B"/>
    <property type="match status" value="1"/>
</dbReference>
<keyword evidence="4" id="KW-0547">Nucleotide-binding</keyword>
<dbReference type="PROSITE" id="PS50975">
    <property type="entry name" value="ATP_GRASP"/>
    <property type="match status" value="1"/>
</dbReference>
<dbReference type="PANTHER" id="PTHR23132">
    <property type="entry name" value="D-ALANINE--D-ALANINE LIGASE"/>
    <property type="match status" value="1"/>
</dbReference>
<evidence type="ECO:0000256" key="4">
    <source>
        <dbReference type="PROSITE-ProRule" id="PRU00409"/>
    </source>
</evidence>
<dbReference type="InterPro" id="IPR016185">
    <property type="entry name" value="PreATP-grasp_dom_sf"/>
</dbReference>
<keyword evidence="2" id="KW-0436">Ligase</keyword>
<gene>
    <name evidence="6" type="ORF">DNR46_27900</name>
</gene>
<dbReference type="Pfam" id="PF07478">
    <property type="entry name" value="Dala_Dala_lig_C"/>
    <property type="match status" value="1"/>
</dbReference>
<feature type="domain" description="ATP-grasp" evidence="5">
    <location>
        <begin position="119"/>
        <end position="318"/>
    </location>
</feature>
<sequence>MRVAVVWNHDHTGVINRFGQSYPELYDRETVESVVAALQEGGHETLLCEGDKELLATLERFMPPDPRARPSGIVFNMAYGIQGECRSTHLPAMLEMAGVPYTGSSPLGHGLALDKVITKRLIRDAGVPTPNFRVMRRGTESTGDLRFPVVVKPRHGFASLGLQLVHEPARLRQAVEVIVTQYAQDALVEEYIRGREITVALLGNGELEVLPLVEKDFGDRESHIPTWEDKEHMAAPQKICPARIGSKLATMLRDISVATFRACHCRDFARVDIRIDRSGQPFVLEINSMPRIGMHDSYVQAATTAGHSFSSVVNRILDIAHMRYFGIGIPNTHRADALSKVP</sequence>
<keyword evidence="3" id="KW-0961">Cell wall biogenesis/degradation</keyword>
<dbReference type="Gene3D" id="3.30.1490.20">
    <property type="entry name" value="ATP-grasp fold, A domain"/>
    <property type="match status" value="1"/>
</dbReference>
<evidence type="ECO:0000313" key="7">
    <source>
        <dbReference type="Proteomes" id="UP000275436"/>
    </source>
</evidence>
<dbReference type="GO" id="GO:0071555">
    <property type="term" value="P:cell wall organization"/>
    <property type="evidence" value="ECO:0007669"/>
    <property type="project" value="UniProtKB-KW"/>
</dbReference>
<accession>A0A3M9X4Z2</accession>
<dbReference type="SUPFAM" id="SSF56059">
    <property type="entry name" value="Glutathione synthetase ATP-binding domain-like"/>
    <property type="match status" value="1"/>
</dbReference>
<dbReference type="GO" id="GO:0046872">
    <property type="term" value="F:metal ion binding"/>
    <property type="evidence" value="ECO:0007669"/>
    <property type="project" value="InterPro"/>
</dbReference>
<dbReference type="InterPro" id="IPR011761">
    <property type="entry name" value="ATP-grasp"/>
</dbReference>
<comment type="caution">
    <text evidence="6">The sequence shown here is derived from an EMBL/GenBank/DDBJ whole genome shotgun (WGS) entry which is preliminary data.</text>
</comment>
<evidence type="ECO:0000256" key="3">
    <source>
        <dbReference type="ARBA" id="ARBA00023316"/>
    </source>
</evidence>
<dbReference type="AlphaFoldDB" id="A0A3M9X4Z2"/>
<organism evidence="6 7">
    <name type="scientific">Mesorhizobium japonicum</name>
    <dbReference type="NCBI Taxonomy" id="2066070"/>
    <lineage>
        <taxon>Bacteria</taxon>
        <taxon>Pseudomonadati</taxon>
        <taxon>Pseudomonadota</taxon>
        <taxon>Alphaproteobacteria</taxon>
        <taxon>Hyphomicrobiales</taxon>
        <taxon>Phyllobacteriaceae</taxon>
        <taxon>Mesorhizobium</taxon>
    </lineage>
</organism>
<evidence type="ECO:0000259" key="5">
    <source>
        <dbReference type="PROSITE" id="PS50975"/>
    </source>
</evidence>
<name>A0A3M9X4Z2_9HYPH</name>
<dbReference type="GO" id="GO:0005524">
    <property type="term" value="F:ATP binding"/>
    <property type="evidence" value="ECO:0007669"/>
    <property type="project" value="UniProtKB-UniRule"/>
</dbReference>
<comment type="similarity">
    <text evidence="1">Belongs to the D-alanine--D-alanine ligase family.</text>
</comment>
<dbReference type="Gene3D" id="3.30.470.20">
    <property type="entry name" value="ATP-grasp fold, B domain"/>
    <property type="match status" value="1"/>
</dbReference>
<keyword evidence="4" id="KW-0067">ATP-binding</keyword>
<evidence type="ECO:0000313" key="6">
    <source>
        <dbReference type="EMBL" id="RNJ42590.1"/>
    </source>
</evidence>
<dbReference type="InterPro" id="IPR013815">
    <property type="entry name" value="ATP_grasp_subdomain_1"/>
</dbReference>
<dbReference type="InterPro" id="IPR011095">
    <property type="entry name" value="Dala_Dala_lig_C"/>
</dbReference>
<dbReference type="Gene3D" id="3.40.50.20">
    <property type="match status" value="1"/>
</dbReference>
<dbReference type="GO" id="GO:0008716">
    <property type="term" value="F:D-alanine-D-alanine ligase activity"/>
    <property type="evidence" value="ECO:0007669"/>
    <property type="project" value="InterPro"/>
</dbReference>
<evidence type="ECO:0000256" key="2">
    <source>
        <dbReference type="ARBA" id="ARBA00022598"/>
    </source>
</evidence>
<dbReference type="Proteomes" id="UP000275436">
    <property type="component" value="Unassembled WGS sequence"/>
</dbReference>
<reference evidence="6 7" key="1">
    <citation type="journal article" date="2018" name="Mol. Plant Microbe Interact.">
        <title>Taxonomically Different Co-Microsymbionts of a Relict Legume, Oxytropis popoviana, Have Complementary Sets of Symbiotic Genes and Together Increase the Efficiency of Plant Nodulation.</title>
        <authorList>
            <person name="Safronova V."/>
            <person name="Belimov A."/>
            <person name="Sazanova A."/>
            <person name="Chirak E."/>
            <person name="Verkhozina A."/>
            <person name="Kuznetsova I."/>
            <person name="Andronov E."/>
            <person name="Puhalsky J."/>
            <person name="Tikhonovich I."/>
        </authorList>
    </citation>
    <scope>NUCLEOTIDE SEQUENCE [LARGE SCALE GENOMIC DNA]</scope>
    <source>
        <strain evidence="6 7">Opo-235</strain>
    </source>
</reference>
<protein>
    <recommendedName>
        <fullName evidence="5">ATP-grasp domain-containing protein</fullName>
    </recommendedName>
</protein>
<dbReference type="EMBL" id="QKOD01000010">
    <property type="protein sequence ID" value="RNJ42590.1"/>
    <property type="molecule type" value="Genomic_DNA"/>
</dbReference>
<dbReference type="RefSeq" id="WP_123169598.1">
    <property type="nucleotide sequence ID" value="NZ_QKOD01000010.1"/>
</dbReference>
<evidence type="ECO:0000256" key="1">
    <source>
        <dbReference type="ARBA" id="ARBA00010871"/>
    </source>
</evidence>
<dbReference type="SUPFAM" id="SSF52440">
    <property type="entry name" value="PreATP-grasp domain"/>
    <property type="match status" value="1"/>
</dbReference>
<proteinExistence type="inferred from homology"/>